<reference evidence="5 6" key="1">
    <citation type="submission" date="2020-08" db="EMBL/GenBank/DDBJ databases">
        <title>Genomic Encyclopedia of Archaeal and Bacterial Type Strains, Phase II (KMG-II): from individual species to whole genera.</title>
        <authorList>
            <person name="Goeker M."/>
        </authorList>
    </citation>
    <scope>NUCLEOTIDE SEQUENCE [LARGE SCALE GENOMIC DNA]</scope>
    <source>
        <strain evidence="5 6">DSM 23288</strain>
    </source>
</reference>
<dbReference type="Pfam" id="PF13556">
    <property type="entry name" value="HTH_30"/>
    <property type="match status" value="1"/>
</dbReference>
<comment type="similarity">
    <text evidence="1">Belongs to the CdaR family.</text>
</comment>
<feature type="domain" description="CdaR GGDEF-like" evidence="4">
    <location>
        <begin position="178"/>
        <end position="272"/>
    </location>
</feature>
<dbReference type="InterPro" id="IPR041522">
    <property type="entry name" value="CdaR_GGDEF"/>
</dbReference>
<organism evidence="5 6">
    <name type="scientific">Conexibacter arvalis</name>
    <dbReference type="NCBI Taxonomy" id="912552"/>
    <lineage>
        <taxon>Bacteria</taxon>
        <taxon>Bacillati</taxon>
        <taxon>Actinomycetota</taxon>
        <taxon>Thermoleophilia</taxon>
        <taxon>Solirubrobacterales</taxon>
        <taxon>Conexibacteraceae</taxon>
        <taxon>Conexibacter</taxon>
    </lineage>
</organism>
<dbReference type="InterPro" id="IPR025751">
    <property type="entry name" value="RsbRD_N_dom"/>
</dbReference>
<dbReference type="Pfam" id="PF17853">
    <property type="entry name" value="GGDEF_2"/>
    <property type="match status" value="1"/>
</dbReference>
<gene>
    <name evidence="5" type="ORF">BDZ31_000130</name>
</gene>
<dbReference type="Proteomes" id="UP000585272">
    <property type="component" value="Unassembled WGS sequence"/>
</dbReference>
<name>A0A840I6S6_9ACTN</name>
<evidence type="ECO:0000259" key="3">
    <source>
        <dbReference type="Pfam" id="PF14361"/>
    </source>
</evidence>
<evidence type="ECO:0000259" key="4">
    <source>
        <dbReference type="Pfam" id="PF17853"/>
    </source>
</evidence>
<comment type="caution">
    <text evidence="5">The sequence shown here is derived from an EMBL/GenBank/DDBJ whole genome shotgun (WGS) entry which is preliminary data.</text>
</comment>
<proteinExistence type="inferred from homology"/>
<evidence type="ECO:0000313" key="6">
    <source>
        <dbReference type="Proteomes" id="UP000585272"/>
    </source>
</evidence>
<evidence type="ECO:0000259" key="2">
    <source>
        <dbReference type="Pfam" id="PF13556"/>
    </source>
</evidence>
<dbReference type="AlphaFoldDB" id="A0A840I6S6"/>
<evidence type="ECO:0008006" key="7">
    <source>
        <dbReference type="Google" id="ProtNLM"/>
    </source>
</evidence>
<accession>A0A840I6S6</accession>
<dbReference type="Gene3D" id="1.10.10.2840">
    <property type="entry name" value="PucR C-terminal helix-turn-helix domain"/>
    <property type="match status" value="1"/>
</dbReference>
<evidence type="ECO:0000256" key="1">
    <source>
        <dbReference type="ARBA" id="ARBA00006754"/>
    </source>
</evidence>
<dbReference type="Pfam" id="PF14361">
    <property type="entry name" value="RsbRD_N"/>
    <property type="match status" value="1"/>
</dbReference>
<keyword evidence="6" id="KW-1185">Reference proteome</keyword>
<protein>
    <recommendedName>
        <fullName evidence="7">PucR family transcriptional regulator</fullName>
    </recommendedName>
</protein>
<dbReference type="PANTHER" id="PTHR33744:SF1">
    <property type="entry name" value="DNA-BINDING TRANSCRIPTIONAL ACTIVATOR ADER"/>
    <property type="match status" value="1"/>
</dbReference>
<dbReference type="EMBL" id="JACHNU010000001">
    <property type="protein sequence ID" value="MBB4660557.1"/>
    <property type="molecule type" value="Genomic_DNA"/>
</dbReference>
<feature type="domain" description="RsbT co-antagonist protein RsbRD N-terminal" evidence="3">
    <location>
        <begin position="21"/>
        <end position="155"/>
    </location>
</feature>
<dbReference type="InterPro" id="IPR051448">
    <property type="entry name" value="CdaR-like_regulators"/>
</dbReference>
<dbReference type="RefSeq" id="WP_183337988.1">
    <property type="nucleotide sequence ID" value="NZ_JACHNU010000001.1"/>
</dbReference>
<dbReference type="InterPro" id="IPR025736">
    <property type="entry name" value="PucR_C-HTH_dom"/>
</dbReference>
<sequence length="389" mass="41296">MSASRALRGTGRERVDARFAALVERVAARAARDCAAAGEGVVGWAKESDQLAEHVTLAVTAALLERRPPADAEREQIARLGELRAREGVPLETLVAGVRAASRHGIGLMRELADELALEVEEVLELTALLLEWADAAEEALGAACRAVEREAERAGPRRDGRELSAFVFDLVGGLIAPRQALERADALGLDVDAAHVVLRARSSIALSAEEIAAAIVPSRWSPGIAAIRGEEVVAIVPAPATVELPVPAGVGPSVALTAIPRSYRVAGVVLNAASAFGQTGCRRLEDLGLLTTILADDDVGDLLVARYMTPLEELGGFGAEVLRSLRVYLACGLSVEKAARALFVHQNTLRHRLGRFEQATGADLRDVRQLAEVWWALARVDALGPDGR</sequence>
<evidence type="ECO:0000313" key="5">
    <source>
        <dbReference type="EMBL" id="MBB4660557.1"/>
    </source>
</evidence>
<feature type="domain" description="PucR C-terminal helix-turn-helix" evidence="2">
    <location>
        <begin position="323"/>
        <end position="378"/>
    </location>
</feature>
<dbReference type="InterPro" id="IPR042070">
    <property type="entry name" value="PucR_C-HTH_sf"/>
</dbReference>
<dbReference type="PANTHER" id="PTHR33744">
    <property type="entry name" value="CARBOHYDRATE DIACID REGULATOR"/>
    <property type="match status" value="1"/>
</dbReference>